<dbReference type="RefSeq" id="WP_174881494.1">
    <property type="nucleotide sequence ID" value="NZ_CADEPK010000362.1"/>
</dbReference>
<name>A0ABT9Z2V5_9BACI</name>
<evidence type="ECO:0000313" key="8">
    <source>
        <dbReference type="Proteomes" id="UP001232245"/>
    </source>
</evidence>
<evidence type="ECO:0000256" key="4">
    <source>
        <dbReference type="ARBA" id="ARBA00023136"/>
    </source>
</evidence>
<dbReference type="InterPro" id="IPR013525">
    <property type="entry name" value="ABC2_TM"/>
</dbReference>
<keyword evidence="2 5" id="KW-0812">Transmembrane</keyword>
<keyword evidence="8" id="KW-1185">Reference proteome</keyword>
<feature type="transmembrane region" description="Helical" evidence="5">
    <location>
        <begin position="268"/>
        <end position="286"/>
    </location>
</feature>
<dbReference type="InterPro" id="IPR017500">
    <property type="entry name" value="Phage_infect_YhgE_N"/>
</dbReference>
<feature type="domain" description="ABC-2 type transporter transmembrane" evidence="6">
    <location>
        <begin position="12"/>
        <end position="369"/>
    </location>
</feature>
<protein>
    <submittedName>
        <fullName evidence="7">YhgE/Pip-like protein</fullName>
    </submittedName>
</protein>
<feature type="transmembrane region" description="Helical" evidence="5">
    <location>
        <begin position="351"/>
        <end position="375"/>
    </location>
</feature>
<dbReference type="PANTHER" id="PTHR43077:SF5">
    <property type="entry name" value="PHAGE INFECTION PROTEIN"/>
    <property type="match status" value="1"/>
</dbReference>
<evidence type="ECO:0000256" key="2">
    <source>
        <dbReference type="ARBA" id="ARBA00022692"/>
    </source>
</evidence>
<sequence length="393" mass="43267">MNRFIRNKLLWIGLGGIALLTTIFTFAFMGSTVNPTPKNLPIAIVTEDAGVTLPNGHKLNISETLVENLKKKDLNEVKWHFLSEDAALEAMNEKEIYATIILPEDLSQNIFSLLTETPKAPTASITINEGLNLTGANVAAQLSNGVVANLNAQVQEQLYTQIEEMKIPITADLAKTLASPITIKTEKINAVAENNANGNTPALFTQLLWITTFFSSMVLYTLLKKSSDGKWTAKTIARQIVAGLVYVSAVSAIILFFATQVLDVTVPHSGTLFILLLFIGLCFFFLQNALLNWIGYPAAPLFILLLFFSMPILTIAPEMLPQITKDYLYSWVPFRFSIDLLKDFLFFDKALFANGIGTLGVIGILSFLVMSLAIFKPTKGKDSAKEKQIATIH</sequence>
<accession>A0ABT9Z2V5</accession>
<feature type="transmembrane region" description="Helical" evidence="5">
    <location>
        <begin position="9"/>
        <end position="29"/>
    </location>
</feature>
<dbReference type="NCBIfam" id="TIGR03061">
    <property type="entry name" value="pip_yhgE_Nterm"/>
    <property type="match status" value="1"/>
</dbReference>
<reference evidence="7 8" key="1">
    <citation type="submission" date="2023-07" db="EMBL/GenBank/DDBJ databases">
        <title>Genomic Encyclopedia of Type Strains, Phase IV (KMG-IV): sequencing the most valuable type-strain genomes for metagenomic binning, comparative biology and taxonomic classification.</title>
        <authorList>
            <person name="Goeker M."/>
        </authorList>
    </citation>
    <scope>NUCLEOTIDE SEQUENCE [LARGE SCALE GENOMIC DNA]</scope>
    <source>
        <strain evidence="7 8">DSM 17723</strain>
    </source>
</reference>
<dbReference type="Proteomes" id="UP001232245">
    <property type="component" value="Unassembled WGS sequence"/>
</dbReference>
<comment type="subcellular location">
    <subcellularLocation>
        <location evidence="1">Membrane</location>
        <topology evidence="1">Multi-pass membrane protein</topology>
    </subcellularLocation>
</comment>
<feature type="transmembrane region" description="Helical" evidence="5">
    <location>
        <begin position="203"/>
        <end position="223"/>
    </location>
</feature>
<feature type="transmembrane region" description="Helical" evidence="5">
    <location>
        <begin position="293"/>
        <end position="316"/>
    </location>
</feature>
<feature type="transmembrane region" description="Helical" evidence="5">
    <location>
        <begin position="244"/>
        <end position="262"/>
    </location>
</feature>
<keyword evidence="4 5" id="KW-0472">Membrane</keyword>
<dbReference type="EMBL" id="JAUSTZ010000003">
    <property type="protein sequence ID" value="MDQ0225605.1"/>
    <property type="molecule type" value="Genomic_DNA"/>
</dbReference>
<dbReference type="InterPro" id="IPR051328">
    <property type="entry name" value="T7SS_ABC-Transporter"/>
</dbReference>
<comment type="caution">
    <text evidence="7">The sequence shown here is derived from an EMBL/GenBank/DDBJ whole genome shotgun (WGS) entry which is preliminary data.</text>
</comment>
<dbReference type="Pfam" id="PF12698">
    <property type="entry name" value="ABC2_membrane_3"/>
    <property type="match status" value="1"/>
</dbReference>
<keyword evidence="3 5" id="KW-1133">Transmembrane helix</keyword>
<evidence type="ECO:0000256" key="5">
    <source>
        <dbReference type="SAM" id="Phobius"/>
    </source>
</evidence>
<proteinExistence type="predicted"/>
<evidence type="ECO:0000256" key="3">
    <source>
        <dbReference type="ARBA" id="ARBA00022989"/>
    </source>
</evidence>
<evidence type="ECO:0000259" key="6">
    <source>
        <dbReference type="Pfam" id="PF12698"/>
    </source>
</evidence>
<dbReference type="PANTHER" id="PTHR43077">
    <property type="entry name" value="TRANSPORT PERMEASE YVFS-RELATED"/>
    <property type="match status" value="1"/>
</dbReference>
<organism evidence="7 8">
    <name type="scientific">Metabacillus niabensis</name>
    <dbReference type="NCBI Taxonomy" id="324854"/>
    <lineage>
        <taxon>Bacteria</taxon>
        <taxon>Bacillati</taxon>
        <taxon>Bacillota</taxon>
        <taxon>Bacilli</taxon>
        <taxon>Bacillales</taxon>
        <taxon>Bacillaceae</taxon>
        <taxon>Metabacillus</taxon>
    </lineage>
</organism>
<evidence type="ECO:0000256" key="1">
    <source>
        <dbReference type="ARBA" id="ARBA00004141"/>
    </source>
</evidence>
<gene>
    <name evidence="7" type="ORF">J2S02_001949</name>
</gene>
<dbReference type="Gene3D" id="3.40.1710.10">
    <property type="entry name" value="abc type-2 transporter like domain"/>
    <property type="match status" value="1"/>
</dbReference>
<evidence type="ECO:0000313" key="7">
    <source>
        <dbReference type="EMBL" id="MDQ0225605.1"/>
    </source>
</evidence>